<evidence type="ECO:0000313" key="2">
    <source>
        <dbReference type="EMBL" id="KOM43511.1"/>
    </source>
</evidence>
<protein>
    <submittedName>
        <fullName evidence="2">Uncharacterized protein</fullName>
    </submittedName>
</protein>
<dbReference type="Gramene" id="KOM43511">
    <property type="protein sequence ID" value="KOM43511"/>
    <property type="gene ID" value="LR48_Vigan05g111500"/>
</dbReference>
<feature type="compositionally biased region" description="Polar residues" evidence="1">
    <location>
        <begin position="90"/>
        <end position="105"/>
    </location>
</feature>
<dbReference type="EMBL" id="CM003375">
    <property type="protein sequence ID" value="KOM43511.1"/>
    <property type="molecule type" value="Genomic_DNA"/>
</dbReference>
<name>A0A0L9ULF0_PHAAN</name>
<sequence>MNERSQTHTDALHSNPYRQRSLFHYSDEPQDQTQNYTTALLSRTFSLEVLCRASAGMLNGRGLTVVPREKVQREMKRECSEADTCISLTLSTTGSDSAPRSTVGVQSPISSPSAPIQVDDHRQRNIPKQHTTQTMQGPTRPDQNDYRAMAGYALVVASTALQSHCQWVPPYHPHEAESCWTNVIKSYTIRPNAKPSNTSTKFNTWTNAQRLEPKNTTQGRTLNIAFRTVRGPISVLAVATQSVTATVKSRRQSVPYLYSLQIPLIPVYVRFIHVPLPPEALPGAAPCLCPLHHATCTGVTPRTLISARIDLRMEYVSPEGLRLDGRKPMELHVRQSASVSGGRAPLSSMCALRCRARRLPRGLHRFKSGKKGMKMGFLGSLWKSGAILQIARSSNLESQIGRSSKWLDQLVVGQNSMSVQFCVNESSFVCSDILDVRPNCIQGIRNFRRSSLN</sequence>
<dbReference type="Proteomes" id="UP000053144">
    <property type="component" value="Chromosome 5"/>
</dbReference>
<feature type="compositionally biased region" description="Low complexity" evidence="1">
    <location>
        <begin position="107"/>
        <end position="116"/>
    </location>
</feature>
<gene>
    <name evidence="2" type="ORF">LR48_Vigan05g111500</name>
</gene>
<reference evidence="3" key="1">
    <citation type="journal article" date="2015" name="Proc. Natl. Acad. Sci. U.S.A.">
        <title>Genome sequencing of adzuki bean (Vigna angularis) provides insight into high starch and low fat accumulation and domestication.</title>
        <authorList>
            <person name="Yang K."/>
            <person name="Tian Z."/>
            <person name="Chen C."/>
            <person name="Luo L."/>
            <person name="Zhao B."/>
            <person name="Wang Z."/>
            <person name="Yu L."/>
            <person name="Li Y."/>
            <person name="Sun Y."/>
            <person name="Li W."/>
            <person name="Chen Y."/>
            <person name="Li Y."/>
            <person name="Zhang Y."/>
            <person name="Ai D."/>
            <person name="Zhao J."/>
            <person name="Shang C."/>
            <person name="Ma Y."/>
            <person name="Wu B."/>
            <person name="Wang M."/>
            <person name="Gao L."/>
            <person name="Sun D."/>
            <person name="Zhang P."/>
            <person name="Guo F."/>
            <person name="Wang W."/>
            <person name="Li Y."/>
            <person name="Wang J."/>
            <person name="Varshney R.K."/>
            <person name="Wang J."/>
            <person name="Ling H.Q."/>
            <person name="Wan P."/>
        </authorList>
    </citation>
    <scope>NUCLEOTIDE SEQUENCE</scope>
    <source>
        <strain evidence="3">cv. Jingnong 6</strain>
    </source>
</reference>
<dbReference type="AlphaFoldDB" id="A0A0L9ULF0"/>
<evidence type="ECO:0000313" key="3">
    <source>
        <dbReference type="Proteomes" id="UP000053144"/>
    </source>
</evidence>
<feature type="region of interest" description="Disordered" evidence="1">
    <location>
        <begin position="90"/>
        <end position="117"/>
    </location>
</feature>
<accession>A0A0L9ULF0</accession>
<evidence type="ECO:0000256" key="1">
    <source>
        <dbReference type="SAM" id="MobiDB-lite"/>
    </source>
</evidence>
<proteinExistence type="predicted"/>
<organism evidence="2 3">
    <name type="scientific">Phaseolus angularis</name>
    <name type="common">Azuki bean</name>
    <name type="synonym">Vigna angularis</name>
    <dbReference type="NCBI Taxonomy" id="3914"/>
    <lineage>
        <taxon>Eukaryota</taxon>
        <taxon>Viridiplantae</taxon>
        <taxon>Streptophyta</taxon>
        <taxon>Embryophyta</taxon>
        <taxon>Tracheophyta</taxon>
        <taxon>Spermatophyta</taxon>
        <taxon>Magnoliopsida</taxon>
        <taxon>eudicotyledons</taxon>
        <taxon>Gunneridae</taxon>
        <taxon>Pentapetalae</taxon>
        <taxon>rosids</taxon>
        <taxon>fabids</taxon>
        <taxon>Fabales</taxon>
        <taxon>Fabaceae</taxon>
        <taxon>Papilionoideae</taxon>
        <taxon>50 kb inversion clade</taxon>
        <taxon>NPAAA clade</taxon>
        <taxon>indigoferoid/millettioid clade</taxon>
        <taxon>Phaseoleae</taxon>
        <taxon>Vigna</taxon>
    </lineage>
</organism>